<organism evidence="2 3">
    <name type="scientific">Corchorus capsularis</name>
    <name type="common">Jute</name>
    <dbReference type="NCBI Taxonomy" id="210143"/>
    <lineage>
        <taxon>Eukaryota</taxon>
        <taxon>Viridiplantae</taxon>
        <taxon>Streptophyta</taxon>
        <taxon>Embryophyta</taxon>
        <taxon>Tracheophyta</taxon>
        <taxon>Spermatophyta</taxon>
        <taxon>Magnoliopsida</taxon>
        <taxon>eudicotyledons</taxon>
        <taxon>Gunneridae</taxon>
        <taxon>Pentapetalae</taxon>
        <taxon>rosids</taxon>
        <taxon>malvids</taxon>
        <taxon>Malvales</taxon>
        <taxon>Malvaceae</taxon>
        <taxon>Grewioideae</taxon>
        <taxon>Apeibeae</taxon>
        <taxon>Corchorus</taxon>
    </lineage>
</organism>
<dbReference type="AlphaFoldDB" id="A0A1R3FWL4"/>
<evidence type="ECO:0000256" key="1">
    <source>
        <dbReference type="SAM" id="Phobius"/>
    </source>
</evidence>
<dbReference type="Proteomes" id="UP000188268">
    <property type="component" value="Unassembled WGS sequence"/>
</dbReference>
<dbReference type="Gramene" id="OMO50120">
    <property type="protein sequence ID" value="OMO50120"/>
    <property type="gene ID" value="CCACVL1_30615"/>
</dbReference>
<gene>
    <name evidence="2" type="ORF">CCACVL1_30615</name>
</gene>
<accession>A0A1R3FWL4</accession>
<keyword evidence="1" id="KW-0472">Membrane</keyword>
<feature type="transmembrane region" description="Helical" evidence="1">
    <location>
        <begin position="6"/>
        <end position="30"/>
    </location>
</feature>
<reference evidence="2 3" key="1">
    <citation type="submission" date="2013-09" db="EMBL/GenBank/DDBJ databases">
        <title>Corchorus capsularis genome sequencing.</title>
        <authorList>
            <person name="Alam M."/>
            <person name="Haque M.S."/>
            <person name="Islam M.S."/>
            <person name="Emdad E.M."/>
            <person name="Islam M.M."/>
            <person name="Ahmed B."/>
            <person name="Halim A."/>
            <person name="Hossen Q.M.M."/>
            <person name="Hossain M.Z."/>
            <person name="Ahmed R."/>
            <person name="Khan M.M."/>
            <person name="Islam R."/>
            <person name="Rashid M.M."/>
            <person name="Khan S.A."/>
            <person name="Rahman M.S."/>
            <person name="Alam M."/>
        </authorList>
    </citation>
    <scope>NUCLEOTIDE SEQUENCE [LARGE SCALE GENOMIC DNA]</scope>
    <source>
        <strain evidence="3">cv. CVL-1</strain>
        <tissue evidence="2">Whole seedling</tissue>
    </source>
</reference>
<comment type="caution">
    <text evidence="2">The sequence shown here is derived from an EMBL/GenBank/DDBJ whole genome shotgun (WGS) entry which is preliminary data.</text>
</comment>
<dbReference type="EMBL" id="AWWV01016289">
    <property type="protein sequence ID" value="OMO50120.1"/>
    <property type="molecule type" value="Genomic_DNA"/>
</dbReference>
<keyword evidence="1" id="KW-1133">Transmembrane helix</keyword>
<evidence type="ECO:0000313" key="3">
    <source>
        <dbReference type="Proteomes" id="UP000188268"/>
    </source>
</evidence>
<proteinExistence type="predicted"/>
<protein>
    <submittedName>
        <fullName evidence="2">Uncharacterized protein</fullName>
    </submittedName>
</protein>
<sequence length="33" mass="3592">MAEMKGLSWVGLTISPFLYKFGSSFLIALLSIA</sequence>
<keyword evidence="1" id="KW-0812">Transmembrane</keyword>
<evidence type="ECO:0000313" key="2">
    <source>
        <dbReference type="EMBL" id="OMO50120.1"/>
    </source>
</evidence>
<name>A0A1R3FWL4_COCAP</name>
<keyword evidence="3" id="KW-1185">Reference proteome</keyword>